<dbReference type="Proteomes" id="UP000000392">
    <property type="component" value="Chromosome"/>
</dbReference>
<organism evidence="1 2">
    <name type="scientific">Acinetobacter oleivorans (strain JCM 16667 / KCTC 23045 / DR1)</name>
    <dbReference type="NCBI Taxonomy" id="436717"/>
    <lineage>
        <taxon>Bacteria</taxon>
        <taxon>Pseudomonadati</taxon>
        <taxon>Pseudomonadota</taxon>
        <taxon>Gammaproteobacteria</taxon>
        <taxon>Moraxellales</taxon>
        <taxon>Moraxellaceae</taxon>
        <taxon>Acinetobacter</taxon>
    </lineage>
</organism>
<dbReference type="KEGG" id="acd:AOLE_13060"/>
<dbReference type="RefSeq" id="WP_013198426.1">
    <property type="nucleotide sequence ID" value="NC_014259.1"/>
</dbReference>
<dbReference type="EMBL" id="CP002080">
    <property type="protein sequence ID" value="ADI91499.1"/>
    <property type="molecule type" value="Genomic_DNA"/>
</dbReference>
<protein>
    <submittedName>
        <fullName evidence="1">Uncharacterized protein</fullName>
    </submittedName>
</protein>
<dbReference type="GeneID" id="9383034"/>
<accession>A0AAN0P9P5</accession>
<name>A0AAN0P9P5_ACISD</name>
<reference evidence="1 2" key="1">
    <citation type="journal article" date="2010" name="J. Bacteriol.">
        <title>Complete genome sequence of the diesel-degrading Acinetobacter sp. strain DR1.</title>
        <authorList>
            <person name="Jung J."/>
            <person name="Baek J.H."/>
            <person name="Park W."/>
        </authorList>
    </citation>
    <scope>NUCLEOTIDE SEQUENCE [LARGE SCALE GENOMIC DNA]</scope>
    <source>
        <strain evidence="2">JCM 16667 / KCTC 23045 / DR1</strain>
    </source>
</reference>
<dbReference type="AlphaFoldDB" id="A0AAN0P9P5"/>
<sequence length="223" mass="26282">MSASLKTCYGYQTTRCDFNDIRASAKELPHLAKSVLVENSHKTDKKNEVYQWLTDGYYFWLNSDRYALWWGESRLKSDFLITRYDISLAREDVYDLIENPDDEDDFFLLVETYLEFYEDSKKRGLVTQIPTPTVSTVLHFFRKRHPEIFPYLAITITDCWVAEPMFRYIGKHKTLKMTPKSTSSSDSFRPMGRPQICIFEEAHSYITASTPIHPQEYVECFLE</sequence>
<evidence type="ECO:0000313" key="2">
    <source>
        <dbReference type="Proteomes" id="UP000000392"/>
    </source>
</evidence>
<proteinExistence type="predicted"/>
<evidence type="ECO:0000313" key="1">
    <source>
        <dbReference type="EMBL" id="ADI91499.1"/>
    </source>
</evidence>
<gene>
    <name evidence="1" type="ordered locus">AOLE_13060</name>
</gene>